<evidence type="ECO:0000313" key="1">
    <source>
        <dbReference type="EMBL" id="AWX53685.1"/>
    </source>
</evidence>
<dbReference type="AlphaFoldDB" id="A0A2Z4MB33"/>
<proteinExistence type="predicted"/>
<sequence>MFFQNENAVKPVFLEALEAIWKFLWIKFTGRIGCRISRRMSKPNMTIRQKLQVFSFLLVFCKVGLKRAIKFLGKMGLPRMFTKQVGRVQ</sequence>
<evidence type="ECO:0000313" key="2">
    <source>
        <dbReference type="Proteomes" id="UP000036061"/>
    </source>
</evidence>
<protein>
    <submittedName>
        <fullName evidence="1">Uncharacterized protein</fullName>
    </submittedName>
</protein>
<dbReference type="Proteomes" id="UP000036061">
    <property type="component" value="Chromosome"/>
</dbReference>
<dbReference type="EMBL" id="CP030117">
    <property type="protein sequence ID" value="AWX53685.1"/>
    <property type="molecule type" value="Genomic_DNA"/>
</dbReference>
<organism evidence="1 2">
    <name type="scientific">Brevibacillus brevis</name>
    <name type="common">Bacillus brevis</name>
    <dbReference type="NCBI Taxonomy" id="1393"/>
    <lineage>
        <taxon>Bacteria</taxon>
        <taxon>Bacillati</taxon>
        <taxon>Bacillota</taxon>
        <taxon>Bacilli</taxon>
        <taxon>Bacillales</taxon>
        <taxon>Paenibacillaceae</taxon>
        <taxon>Brevibacillus</taxon>
    </lineage>
</organism>
<reference evidence="1 2" key="1">
    <citation type="journal article" date="2015" name="Genome Announc.">
        <title>Draft Genome Sequence of Brevibacillus brevis DZQ7, a Plant Growth-Promoting Rhizobacterium with Broad-Spectrum Antimicrobial Activity.</title>
        <authorList>
            <person name="Hou Q."/>
            <person name="Wang C."/>
            <person name="Hou X."/>
            <person name="Xia Z."/>
            <person name="Ye J."/>
            <person name="Liu K."/>
            <person name="Liu H."/>
            <person name="Wang J."/>
            <person name="Guo H."/>
            <person name="Yu X."/>
            <person name="Yang Y."/>
            <person name="Du B."/>
            <person name="Ding Y."/>
        </authorList>
    </citation>
    <scope>NUCLEOTIDE SEQUENCE [LARGE SCALE GENOMIC DNA]</scope>
    <source>
        <strain evidence="1 2">DZQ7</strain>
    </source>
</reference>
<accession>A0A2Z4MB33</accession>
<gene>
    <name evidence="1" type="ORF">AB432_000645</name>
</gene>
<name>A0A2Z4MB33_BREBE</name>